<reference evidence="1 2" key="1">
    <citation type="journal article" date="2017" name="Curr. Biol.">
        <title>The Evolution of Venom by Co-option of Single-Copy Genes.</title>
        <authorList>
            <person name="Martinson E.O."/>
            <person name="Mrinalini"/>
            <person name="Kelkar Y.D."/>
            <person name="Chang C.H."/>
            <person name="Werren J.H."/>
        </authorList>
    </citation>
    <scope>NUCLEOTIDE SEQUENCE [LARGE SCALE GENOMIC DNA]</scope>
    <source>
        <strain evidence="1 2">Alberta</strain>
        <tissue evidence="1">Whole body</tissue>
    </source>
</reference>
<gene>
    <name evidence="1" type="ORF">TSAR_008868</name>
</gene>
<comment type="caution">
    <text evidence="1">The sequence shown here is derived from an EMBL/GenBank/DDBJ whole genome shotgun (WGS) entry which is preliminary data.</text>
</comment>
<accession>A0A232FB33</accession>
<dbReference type="Proteomes" id="UP000215335">
    <property type="component" value="Unassembled WGS sequence"/>
</dbReference>
<organism evidence="1 2">
    <name type="scientific">Trichomalopsis sarcophagae</name>
    <dbReference type="NCBI Taxonomy" id="543379"/>
    <lineage>
        <taxon>Eukaryota</taxon>
        <taxon>Metazoa</taxon>
        <taxon>Ecdysozoa</taxon>
        <taxon>Arthropoda</taxon>
        <taxon>Hexapoda</taxon>
        <taxon>Insecta</taxon>
        <taxon>Pterygota</taxon>
        <taxon>Neoptera</taxon>
        <taxon>Endopterygota</taxon>
        <taxon>Hymenoptera</taxon>
        <taxon>Apocrita</taxon>
        <taxon>Proctotrupomorpha</taxon>
        <taxon>Chalcidoidea</taxon>
        <taxon>Pteromalidae</taxon>
        <taxon>Pteromalinae</taxon>
        <taxon>Trichomalopsis</taxon>
    </lineage>
</organism>
<proteinExistence type="predicted"/>
<feature type="non-terminal residue" evidence="1">
    <location>
        <position position="1"/>
    </location>
</feature>
<sequence>IQRKQRSKITKITFSRHWSTGSIGKSLSRVLKEFSTAFCTSCSRPKTKLKILAQLFCAESSSDHFFGQAASTRDAESTMYVCFIFLFRCAHTRRQRKKKHRKKTATKKKKKYTYTRRENYAQTCPA</sequence>
<dbReference type="AlphaFoldDB" id="A0A232FB33"/>
<evidence type="ECO:0000313" key="2">
    <source>
        <dbReference type="Proteomes" id="UP000215335"/>
    </source>
</evidence>
<keyword evidence="2" id="KW-1185">Reference proteome</keyword>
<dbReference type="EMBL" id="NNAY01000487">
    <property type="protein sequence ID" value="OXU28054.1"/>
    <property type="molecule type" value="Genomic_DNA"/>
</dbReference>
<evidence type="ECO:0000313" key="1">
    <source>
        <dbReference type="EMBL" id="OXU28054.1"/>
    </source>
</evidence>
<protein>
    <submittedName>
        <fullName evidence="1">Uncharacterized protein</fullName>
    </submittedName>
</protein>
<name>A0A232FB33_9HYME</name>